<evidence type="ECO:0000313" key="1">
    <source>
        <dbReference type="EMBL" id="AHG22717.1"/>
    </source>
</evidence>
<dbReference type="HOGENOM" id="CLU_1766751_0_0_6"/>
<keyword evidence="2" id="KW-1185">Reference proteome</keyword>
<name>W0LK56_9GAMM</name>
<reference evidence="1 2" key="1">
    <citation type="submission" date="2014-01" db="EMBL/GenBank/DDBJ databases">
        <title>Isolation of Serratia multitudinisentens RB-25 from Ex-Landfill site.</title>
        <authorList>
            <person name="Robson E.H.J."/>
        </authorList>
    </citation>
    <scope>NUCLEOTIDE SEQUENCE [LARGE SCALE GENOMIC DNA]</scope>
    <source>
        <strain evidence="1 2">RB-25</strain>
    </source>
</reference>
<dbReference type="KEGG" id="sfo:Z042_07920"/>
<dbReference type="PATRIC" id="fig|1441930.4.peg.1574"/>
<evidence type="ECO:0008006" key="3">
    <source>
        <dbReference type="Google" id="ProtNLM"/>
    </source>
</evidence>
<dbReference type="Pfam" id="PF08786">
    <property type="entry name" value="DcrB"/>
    <property type="match status" value="1"/>
</dbReference>
<dbReference type="STRING" id="1441930.Z042_07920"/>
<dbReference type="Proteomes" id="UP000019030">
    <property type="component" value="Chromosome"/>
</dbReference>
<dbReference type="EMBL" id="CP007044">
    <property type="protein sequence ID" value="AHG22717.1"/>
    <property type="molecule type" value="Genomic_DNA"/>
</dbReference>
<dbReference type="InterPro" id="IPR014894">
    <property type="entry name" value="DcrB/EagT6"/>
</dbReference>
<gene>
    <name evidence="1" type="ORF">Z042_07920</name>
</gene>
<proteinExistence type="predicted"/>
<evidence type="ECO:0000313" key="2">
    <source>
        <dbReference type="Proteomes" id="UP000019030"/>
    </source>
</evidence>
<dbReference type="Gene3D" id="3.40.1000.10">
    <property type="entry name" value="Mog1/PsbP, alpha/beta/alpha sandwich"/>
    <property type="match status" value="1"/>
</dbReference>
<dbReference type="InterPro" id="IPR016123">
    <property type="entry name" value="Mog1/PsbP_a/b/a-sand"/>
</dbReference>
<dbReference type="SUPFAM" id="SSF55724">
    <property type="entry name" value="Mog1p/PsbP-like"/>
    <property type="match status" value="1"/>
</dbReference>
<sequence>MNEGTLTLPFEYADSSMTILKFPKEKSSLTIVRGEMPAELSLAETVELQRNLFQKEFKTIILGETKEAILGNALTLKGMEFFCMFDQSNIKQYQMNLLIKQHAYFITFTYTQLRVFDNEDLANWERIKSDFVLTPQWYQLLKEIPHE</sequence>
<organism evidence="1 2">
    <name type="scientific">Chania multitudinisentens RB-25</name>
    <dbReference type="NCBI Taxonomy" id="1441930"/>
    <lineage>
        <taxon>Bacteria</taxon>
        <taxon>Pseudomonadati</taxon>
        <taxon>Pseudomonadota</taxon>
        <taxon>Gammaproteobacteria</taxon>
        <taxon>Enterobacterales</taxon>
        <taxon>Yersiniaceae</taxon>
        <taxon>Chania</taxon>
    </lineage>
</organism>
<reference evidence="1 2" key="2">
    <citation type="submission" date="2015-03" db="EMBL/GenBank/DDBJ databases">
        <authorList>
            <person name="Chan K.-G."/>
        </authorList>
    </citation>
    <scope>NUCLEOTIDE SEQUENCE [LARGE SCALE GENOMIC DNA]</scope>
    <source>
        <strain evidence="1 2">RB-25</strain>
    </source>
</reference>
<dbReference type="RefSeq" id="WP_024911328.1">
    <property type="nucleotide sequence ID" value="NZ_CP007044.2"/>
</dbReference>
<protein>
    <recommendedName>
        <fullName evidence="3">DUF1795 domain-containing protein</fullName>
    </recommendedName>
</protein>
<dbReference type="AlphaFoldDB" id="W0LK56"/>
<dbReference type="eggNOG" id="COG5435">
    <property type="taxonomic scope" value="Bacteria"/>
</dbReference>
<accession>W0LK56</accession>